<dbReference type="EMBL" id="CP098807">
    <property type="protein sequence ID" value="USJ23889.1"/>
    <property type="molecule type" value="Genomic_DNA"/>
</dbReference>
<protein>
    <submittedName>
        <fullName evidence="1">Uncharacterized protein</fullName>
    </submittedName>
</protein>
<organism evidence="1 2">
    <name type="scientific">Ensifer adhaerens</name>
    <name type="common">Sinorhizobium morelense</name>
    <dbReference type="NCBI Taxonomy" id="106592"/>
    <lineage>
        <taxon>Bacteria</taxon>
        <taxon>Pseudomonadati</taxon>
        <taxon>Pseudomonadota</taxon>
        <taxon>Alphaproteobacteria</taxon>
        <taxon>Hyphomicrobiales</taxon>
        <taxon>Rhizobiaceae</taxon>
        <taxon>Sinorhizobium/Ensifer group</taxon>
        <taxon>Ensifer</taxon>
    </lineage>
</organism>
<reference evidence="1" key="1">
    <citation type="submission" date="2022-06" db="EMBL/GenBank/DDBJ databases">
        <title>Physiological and biochemical characterization and genomic elucidation of a strain of the genus Ensifer adhaerens M8 that combines arsenic oxidation and chromium reduction.</title>
        <authorList>
            <person name="Li X."/>
            <person name="Yu c."/>
        </authorList>
    </citation>
    <scope>NUCLEOTIDE SEQUENCE</scope>
    <source>
        <strain evidence="1">M8</strain>
    </source>
</reference>
<dbReference type="Proteomes" id="UP001055460">
    <property type="component" value="Chromosome"/>
</dbReference>
<accession>A0A9Q9DA61</accession>
<proteinExistence type="predicted"/>
<gene>
    <name evidence="1" type="ORF">NE863_02520</name>
</gene>
<name>A0A9Q9DA61_ENSAD</name>
<dbReference type="AlphaFoldDB" id="A0A9Q9DA61"/>
<sequence>MYTDLWLYISNCFHVRDLTISREGVGRRCGNALLQQRVLAAPPDPAGGGRWNKTGDLCVIGRFRISRLRDIPVSASVRVKSWKG</sequence>
<dbReference type="RefSeq" id="WP_143034205.1">
    <property type="nucleotide sequence ID" value="NZ_CP098807.1"/>
</dbReference>
<evidence type="ECO:0000313" key="2">
    <source>
        <dbReference type="Proteomes" id="UP001055460"/>
    </source>
</evidence>
<evidence type="ECO:0000313" key="1">
    <source>
        <dbReference type="EMBL" id="USJ23889.1"/>
    </source>
</evidence>